<reference evidence="2 3" key="1">
    <citation type="submission" date="2020-08" db="EMBL/GenBank/DDBJ databases">
        <title>Sequencing the genomes of 1000 actinobacteria strains.</title>
        <authorList>
            <person name="Klenk H.-P."/>
        </authorList>
    </citation>
    <scope>NUCLEOTIDE SEQUENCE [LARGE SCALE GENOMIC DNA]</scope>
    <source>
        <strain evidence="2 3">DSM 45784</strain>
    </source>
</reference>
<dbReference type="Proteomes" id="UP000542210">
    <property type="component" value="Unassembled WGS sequence"/>
</dbReference>
<protein>
    <submittedName>
        <fullName evidence="2">Nucleoside-diphosphate-sugar epimerase</fullName>
    </submittedName>
</protein>
<sequence>MGKHVVVGAGQVGARLAGLLADAGHDVVIVTRSGSGPVLPGVTRVAADAGDAARLTKVAGKADALYNCANPRYHRWPQDWPPIAAALLQAAEMSGAVLVTLGNLYGYGPVDRPMTEDTPLASTGAKGRVRARMWADALAAHRAGLLRATEVRASDYFGPEMTGQSFLGDRFLAPILAGRPVRVPADPHQPHSMTYLPDVARALMTAGSDERAWGRPWHVPTTPALTIQEMADRAAAVAGVRAPRVKPIPHWVMRAAGAFSPLPRELEETRHQFTRPFVMDSTAFESTFGVAPTPMDEALERTIAWIRATKAA</sequence>
<dbReference type="EMBL" id="JACHND010000001">
    <property type="protein sequence ID" value="MBB4705239.1"/>
    <property type="molecule type" value="Genomic_DNA"/>
</dbReference>
<dbReference type="InterPro" id="IPR050177">
    <property type="entry name" value="Lipid_A_modif_metabolic_enz"/>
</dbReference>
<dbReference type="AlphaFoldDB" id="A0A7W7DE72"/>
<proteinExistence type="predicted"/>
<dbReference type="SUPFAM" id="SSF51735">
    <property type="entry name" value="NAD(P)-binding Rossmann-fold domains"/>
    <property type="match status" value="1"/>
</dbReference>
<evidence type="ECO:0000313" key="3">
    <source>
        <dbReference type="Proteomes" id="UP000542210"/>
    </source>
</evidence>
<evidence type="ECO:0000259" key="1">
    <source>
        <dbReference type="Pfam" id="PF01370"/>
    </source>
</evidence>
<dbReference type="PANTHER" id="PTHR43245:SF13">
    <property type="entry name" value="UDP-D-APIOSE_UDP-D-XYLOSE SYNTHASE 2"/>
    <property type="match status" value="1"/>
</dbReference>
<gene>
    <name evidence="2" type="ORF">BJ982_006783</name>
</gene>
<feature type="domain" description="NAD-dependent epimerase/dehydratase" evidence="1">
    <location>
        <begin position="6"/>
        <end position="207"/>
    </location>
</feature>
<comment type="caution">
    <text evidence="2">The sequence shown here is derived from an EMBL/GenBank/DDBJ whole genome shotgun (WGS) entry which is preliminary data.</text>
</comment>
<dbReference type="Pfam" id="PF01370">
    <property type="entry name" value="Epimerase"/>
    <property type="match status" value="1"/>
</dbReference>
<name>A0A7W7DE72_9ACTN</name>
<evidence type="ECO:0000313" key="2">
    <source>
        <dbReference type="EMBL" id="MBB4705239.1"/>
    </source>
</evidence>
<dbReference type="PANTHER" id="PTHR43245">
    <property type="entry name" value="BIFUNCTIONAL POLYMYXIN RESISTANCE PROTEIN ARNA"/>
    <property type="match status" value="1"/>
</dbReference>
<accession>A0A7W7DE72</accession>
<dbReference type="InterPro" id="IPR001509">
    <property type="entry name" value="Epimerase_deHydtase"/>
</dbReference>
<keyword evidence="3" id="KW-1185">Reference proteome</keyword>
<organism evidence="2 3">
    <name type="scientific">Sphaerisporangium siamense</name>
    <dbReference type="NCBI Taxonomy" id="795645"/>
    <lineage>
        <taxon>Bacteria</taxon>
        <taxon>Bacillati</taxon>
        <taxon>Actinomycetota</taxon>
        <taxon>Actinomycetes</taxon>
        <taxon>Streptosporangiales</taxon>
        <taxon>Streptosporangiaceae</taxon>
        <taxon>Sphaerisporangium</taxon>
    </lineage>
</organism>
<dbReference type="RefSeq" id="WP_184886799.1">
    <property type="nucleotide sequence ID" value="NZ_BOOV01000006.1"/>
</dbReference>
<dbReference type="InterPro" id="IPR036291">
    <property type="entry name" value="NAD(P)-bd_dom_sf"/>
</dbReference>
<dbReference type="Gene3D" id="3.40.50.720">
    <property type="entry name" value="NAD(P)-binding Rossmann-like Domain"/>
    <property type="match status" value="1"/>
</dbReference>